<feature type="domain" description="Sulfotransferase" evidence="3">
    <location>
        <begin position="28"/>
        <end position="226"/>
    </location>
</feature>
<name>A0A4R2PJV8_RHOSA</name>
<dbReference type="AlphaFoldDB" id="A0A4R2PJV8"/>
<dbReference type="PANTHER" id="PTHR10605">
    <property type="entry name" value="HEPARAN SULFATE SULFOTRANSFERASE"/>
    <property type="match status" value="1"/>
</dbReference>
<sequence>MAHETDVVAGAAGIDQRGGAATALPTLPNFFIVGAPKCATTSMDAYLAAHPEIYMAPRKEPHFFARDLYPEGVGCSAEAYGRLFEGVTGEPVVGESSVFYMLSQTAARAIHDARPDAKILIMLRDPIEVVASHHSQIIFEGLEDEPDLARALALEAARRAEHGAGALTYQEKVLHYRDVVAFADQVARFQALFPPEQIKVVLFEDVKADLPGVYGEILEFLGVDPTFQPTFKVQNANKRLRSARLGAFLRETPGWVTALGRVVLPSAAWRYKTRMFLKRLNTDFRRREPMAPALRAHLATELGPQVRRLETLLDRDLSHWARARRD</sequence>
<evidence type="ECO:0000259" key="3">
    <source>
        <dbReference type="Pfam" id="PF00685"/>
    </source>
</evidence>
<evidence type="ECO:0000313" key="5">
    <source>
        <dbReference type="Proteomes" id="UP000295399"/>
    </source>
</evidence>
<dbReference type="GO" id="GO:0008146">
    <property type="term" value="F:sulfotransferase activity"/>
    <property type="evidence" value="ECO:0007669"/>
    <property type="project" value="InterPro"/>
</dbReference>
<gene>
    <name evidence="4" type="ORF">EV659_105119</name>
</gene>
<dbReference type="InterPro" id="IPR037359">
    <property type="entry name" value="NST/OST"/>
</dbReference>
<dbReference type="InParanoid" id="A0A4R2PJV8"/>
<accession>A0A4R2PJV8</accession>
<comment type="caution">
    <text evidence="4">The sequence shown here is derived from an EMBL/GenBank/DDBJ whole genome shotgun (WGS) entry which is preliminary data.</text>
</comment>
<dbReference type="Gene3D" id="3.40.50.300">
    <property type="entry name" value="P-loop containing nucleotide triphosphate hydrolases"/>
    <property type="match status" value="1"/>
</dbReference>
<keyword evidence="2" id="KW-0325">Glycoprotein</keyword>
<dbReference type="InterPro" id="IPR027417">
    <property type="entry name" value="P-loop_NTPase"/>
</dbReference>
<keyword evidence="5" id="KW-1185">Reference proteome</keyword>
<dbReference type="Proteomes" id="UP000295399">
    <property type="component" value="Unassembled WGS sequence"/>
</dbReference>
<dbReference type="EMBL" id="SLXO01000005">
    <property type="protein sequence ID" value="TCP34491.1"/>
    <property type="molecule type" value="Genomic_DNA"/>
</dbReference>
<organism evidence="4 5">
    <name type="scientific">Rhodothalassium salexigens DSM 2132</name>
    <dbReference type="NCBI Taxonomy" id="1188247"/>
    <lineage>
        <taxon>Bacteria</taxon>
        <taxon>Pseudomonadati</taxon>
        <taxon>Pseudomonadota</taxon>
        <taxon>Alphaproteobacteria</taxon>
        <taxon>Rhodothalassiales</taxon>
        <taxon>Rhodothalassiaceae</taxon>
        <taxon>Rhodothalassium</taxon>
    </lineage>
</organism>
<proteinExistence type="predicted"/>
<dbReference type="SUPFAM" id="SSF52540">
    <property type="entry name" value="P-loop containing nucleoside triphosphate hydrolases"/>
    <property type="match status" value="1"/>
</dbReference>
<dbReference type="RefSeq" id="WP_165878796.1">
    <property type="nucleotide sequence ID" value="NZ_JACIGF010000005.1"/>
</dbReference>
<evidence type="ECO:0000256" key="1">
    <source>
        <dbReference type="ARBA" id="ARBA00022679"/>
    </source>
</evidence>
<dbReference type="InterPro" id="IPR000863">
    <property type="entry name" value="Sulfotransferase_dom"/>
</dbReference>
<evidence type="ECO:0000256" key="2">
    <source>
        <dbReference type="ARBA" id="ARBA00023180"/>
    </source>
</evidence>
<keyword evidence="1 4" id="KW-0808">Transferase</keyword>
<evidence type="ECO:0000313" key="4">
    <source>
        <dbReference type="EMBL" id="TCP34491.1"/>
    </source>
</evidence>
<reference evidence="4 5" key="1">
    <citation type="submission" date="2019-03" db="EMBL/GenBank/DDBJ databases">
        <title>Genomic Encyclopedia of Type Strains, Phase IV (KMG-IV): sequencing the most valuable type-strain genomes for metagenomic binning, comparative biology and taxonomic classification.</title>
        <authorList>
            <person name="Goeker M."/>
        </authorList>
    </citation>
    <scope>NUCLEOTIDE SEQUENCE [LARGE SCALE GENOMIC DNA]</scope>
    <source>
        <strain evidence="4 5">DSM 2132</strain>
    </source>
</reference>
<dbReference type="Pfam" id="PF00685">
    <property type="entry name" value="Sulfotransfer_1"/>
    <property type="match status" value="1"/>
</dbReference>
<dbReference type="PANTHER" id="PTHR10605:SF56">
    <property type="entry name" value="BIFUNCTIONAL HEPARAN SULFATE N-DEACETYLASE_N-SULFOTRANSFERASE"/>
    <property type="match status" value="1"/>
</dbReference>
<protein>
    <submittedName>
        <fullName evidence="4">Sulfotransferase family protein</fullName>
    </submittedName>
</protein>